<protein>
    <recommendedName>
        <fullName evidence="1">DUF2357 domain-containing protein</fullName>
    </recommendedName>
</protein>
<reference evidence="2" key="1">
    <citation type="journal article" date="2012" name="PLoS ONE">
        <title>Gene sets for utilization of primary and secondary nutrition supplies in the distal gut of endangered iberian lynx.</title>
        <authorList>
            <person name="Alcaide M."/>
            <person name="Messina E."/>
            <person name="Richter M."/>
            <person name="Bargiela R."/>
            <person name="Peplies J."/>
            <person name="Huws S.A."/>
            <person name="Newbold C.J."/>
            <person name="Golyshin P.N."/>
            <person name="Simon M.A."/>
            <person name="Lopez G."/>
            <person name="Yakimov M.M."/>
            <person name="Ferrer M."/>
        </authorList>
    </citation>
    <scope>NUCLEOTIDE SEQUENCE</scope>
</reference>
<evidence type="ECO:0000313" key="2">
    <source>
        <dbReference type="EMBL" id="EJW96929.1"/>
    </source>
</evidence>
<comment type="caution">
    <text evidence="2">The sequence shown here is derived from an EMBL/GenBank/DDBJ whole genome shotgun (WGS) entry which is preliminary data.</text>
</comment>
<feature type="non-terminal residue" evidence="2">
    <location>
        <position position="147"/>
    </location>
</feature>
<evidence type="ECO:0000259" key="1">
    <source>
        <dbReference type="Pfam" id="PF09823"/>
    </source>
</evidence>
<accession>J9GBZ8</accession>
<dbReference type="AlphaFoldDB" id="J9GBZ8"/>
<dbReference type="InterPro" id="IPR018633">
    <property type="entry name" value="DUF2357"/>
</dbReference>
<sequence>MAQILSKFDSLKRRIEEINAVSVTKKEEMNKTLHTLQHLFRNPFFRTVRRFKGMTQESLVLQRASGYSQVYRTWNLLRRGYSLYDGLYRLQTKDIATLYEIWCFIEVSHIVKEKLHLSDDDVDHRNRMEMNGLFTWELGKGEHSRIL</sequence>
<dbReference type="EMBL" id="AMCI01005030">
    <property type="protein sequence ID" value="EJW96929.1"/>
    <property type="molecule type" value="Genomic_DNA"/>
</dbReference>
<feature type="domain" description="DUF2357" evidence="1">
    <location>
        <begin position="7"/>
        <end position="74"/>
    </location>
</feature>
<name>J9GBZ8_9ZZZZ</name>
<dbReference type="Pfam" id="PF09823">
    <property type="entry name" value="DUF2357"/>
    <property type="match status" value="1"/>
</dbReference>
<gene>
    <name evidence="2" type="ORF">EVA_14964</name>
</gene>
<organism evidence="2">
    <name type="scientific">gut metagenome</name>
    <dbReference type="NCBI Taxonomy" id="749906"/>
    <lineage>
        <taxon>unclassified sequences</taxon>
        <taxon>metagenomes</taxon>
        <taxon>organismal metagenomes</taxon>
    </lineage>
</organism>
<proteinExistence type="predicted"/>